<feature type="region of interest" description="Disordered" evidence="1">
    <location>
        <begin position="19"/>
        <end position="57"/>
    </location>
</feature>
<proteinExistence type="predicted"/>
<comment type="caution">
    <text evidence="2">The sequence shown here is derived from an EMBL/GenBank/DDBJ whole genome shotgun (WGS) entry which is preliminary data.</text>
</comment>
<evidence type="ECO:0000256" key="1">
    <source>
        <dbReference type="SAM" id="MobiDB-lite"/>
    </source>
</evidence>
<evidence type="ECO:0000313" key="2">
    <source>
        <dbReference type="EMBL" id="VTJ58070.1"/>
    </source>
</evidence>
<reference evidence="2" key="1">
    <citation type="submission" date="2019-04" db="EMBL/GenBank/DDBJ databases">
        <authorList>
            <person name="Alioto T."/>
            <person name="Alioto T."/>
        </authorList>
    </citation>
    <scope>NUCLEOTIDE SEQUENCE [LARGE SCALE GENOMIC DNA]</scope>
</reference>
<dbReference type="AlphaFoldDB" id="A0A5E4AM78"/>
<gene>
    <name evidence="2" type="ORF">MONAX_5E007540</name>
</gene>
<sequence>RPPEIHSCKGATLRCNIKTRTTSSLRRKTPGSSKPASTPTLDLQASPDRGSYGGKPAGTAALGPGWCPKMGAAVCNQTWSLPKAVL</sequence>
<protein>
    <submittedName>
        <fullName evidence="2">Uncharacterized protein</fullName>
    </submittedName>
</protein>
<feature type="non-terminal residue" evidence="2">
    <location>
        <position position="1"/>
    </location>
</feature>
<name>A0A5E4AM78_MARMO</name>
<feature type="compositionally biased region" description="Polar residues" evidence="1">
    <location>
        <begin position="30"/>
        <end position="43"/>
    </location>
</feature>
<accession>A0A5E4AM78</accession>
<organism evidence="2">
    <name type="scientific">Marmota monax</name>
    <name type="common">Woodchuck</name>
    <dbReference type="NCBI Taxonomy" id="9995"/>
    <lineage>
        <taxon>Eukaryota</taxon>
        <taxon>Metazoa</taxon>
        <taxon>Chordata</taxon>
        <taxon>Craniata</taxon>
        <taxon>Vertebrata</taxon>
        <taxon>Euteleostomi</taxon>
        <taxon>Mammalia</taxon>
        <taxon>Eutheria</taxon>
        <taxon>Euarchontoglires</taxon>
        <taxon>Glires</taxon>
        <taxon>Rodentia</taxon>
        <taxon>Sciuromorpha</taxon>
        <taxon>Sciuridae</taxon>
        <taxon>Xerinae</taxon>
        <taxon>Marmotini</taxon>
        <taxon>Marmota</taxon>
    </lineage>
</organism>
<dbReference type="EMBL" id="CABDUW010000091">
    <property type="protein sequence ID" value="VTJ58070.1"/>
    <property type="molecule type" value="Genomic_DNA"/>
</dbReference>